<protein>
    <submittedName>
        <fullName evidence="1">Uncharacterized protein</fullName>
    </submittedName>
</protein>
<gene>
    <name evidence="1" type="ORF">L2E82_26239</name>
</gene>
<accession>A0ACB9E5A1</accession>
<reference evidence="2" key="1">
    <citation type="journal article" date="2022" name="Mol. Ecol. Resour.">
        <title>The genomes of chicory, endive, great burdock and yacon provide insights into Asteraceae palaeo-polyploidization history and plant inulin production.</title>
        <authorList>
            <person name="Fan W."/>
            <person name="Wang S."/>
            <person name="Wang H."/>
            <person name="Wang A."/>
            <person name="Jiang F."/>
            <person name="Liu H."/>
            <person name="Zhao H."/>
            <person name="Xu D."/>
            <person name="Zhang Y."/>
        </authorList>
    </citation>
    <scope>NUCLEOTIDE SEQUENCE [LARGE SCALE GENOMIC DNA]</scope>
    <source>
        <strain evidence="2">cv. Punajuju</strain>
    </source>
</reference>
<comment type="caution">
    <text evidence="1">The sequence shown here is derived from an EMBL/GenBank/DDBJ whole genome shotgun (WGS) entry which is preliminary data.</text>
</comment>
<keyword evidence="2" id="KW-1185">Reference proteome</keyword>
<dbReference type="Proteomes" id="UP001055811">
    <property type="component" value="Linkage Group LG04"/>
</dbReference>
<dbReference type="EMBL" id="CM042012">
    <property type="protein sequence ID" value="KAI3754099.1"/>
    <property type="molecule type" value="Genomic_DNA"/>
</dbReference>
<organism evidence="1 2">
    <name type="scientific">Cichorium intybus</name>
    <name type="common">Chicory</name>
    <dbReference type="NCBI Taxonomy" id="13427"/>
    <lineage>
        <taxon>Eukaryota</taxon>
        <taxon>Viridiplantae</taxon>
        <taxon>Streptophyta</taxon>
        <taxon>Embryophyta</taxon>
        <taxon>Tracheophyta</taxon>
        <taxon>Spermatophyta</taxon>
        <taxon>Magnoliopsida</taxon>
        <taxon>eudicotyledons</taxon>
        <taxon>Gunneridae</taxon>
        <taxon>Pentapetalae</taxon>
        <taxon>asterids</taxon>
        <taxon>campanulids</taxon>
        <taxon>Asterales</taxon>
        <taxon>Asteraceae</taxon>
        <taxon>Cichorioideae</taxon>
        <taxon>Cichorieae</taxon>
        <taxon>Cichoriinae</taxon>
        <taxon>Cichorium</taxon>
    </lineage>
</organism>
<evidence type="ECO:0000313" key="2">
    <source>
        <dbReference type="Proteomes" id="UP001055811"/>
    </source>
</evidence>
<reference evidence="1 2" key="2">
    <citation type="journal article" date="2022" name="Mol. Ecol. Resour.">
        <title>The genomes of chicory, endive, great burdock and yacon provide insights into Asteraceae paleo-polyploidization history and plant inulin production.</title>
        <authorList>
            <person name="Fan W."/>
            <person name="Wang S."/>
            <person name="Wang H."/>
            <person name="Wang A."/>
            <person name="Jiang F."/>
            <person name="Liu H."/>
            <person name="Zhao H."/>
            <person name="Xu D."/>
            <person name="Zhang Y."/>
        </authorList>
    </citation>
    <scope>NUCLEOTIDE SEQUENCE [LARGE SCALE GENOMIC DNA]</scope>
    <source>
        <strain evidence="2">cv. Punajuju</strain>
        <tissue evidence="1">Leaves</tissue>
    </source>
</reference>
<evidence type="ECO:0000313" key="1">
    <source>
        <dbReference type="EMBL" id="KAI3754099.1"/>
    </source>
</evidence>
<sequence>MFSTHALYGTKLSPEQNKIFGHSNKSGFFHKHLNIKKNQSHTENLMSWCNNGRISSKDRIQCKALQLQTSPTFLKGDKFQLQDVIEAQQFDRDTLSAIFEVAREMETIEKKSHGSQLLNGYLMATLFYEPSTRTRLSFESAMKRLGGEVLTTENAREFSSAAKGETLEDSIRTVEGYSDIIVMRHFESGAARRAAMTANIPVINAGDGPGQHPTQALLDVYTIEREIGKLDGIKVGLVGDLANGRTVRSLAYLLAKYNDVKIYFVSPEVVKMKEDIKEYLTLNGVEWEESKDLKEVASKCDVVYQTRIQKERFGERSDIYEEARGKYIIDTDVLGVMQKHAIVMHPLPRLDEITVDVDGDPRAAYFRQAKNGLYIRMALLKLLLVGW</sequence>
<proteinExistence type="predicted"/>
<name>A0ACB9E5A1_CICIN</name>